<dbReference type="Pfam" id="PF05800">
    <property type="entry name" value="GvpO"/>
    <property type="match status" value="1"/>
</dbReference>
<keyword evidence="3" id="KW-1185">Reference proteome</keyword>
<dbReference type="GO" id="GO:0031412">
    <property type="term" value="P:gas vesicle organization"/>
    <property type="evidence" value="ECO:0007669"/>
    <property type="project" value="InterPro"/>
</dbReference>
<evidence type="ECO:0008006" key="4">
    <source>
        <dbReference type="Google" id="ProtNLM"/>
    </source>
</evidence>
<dbReference type="AlphaFoldDB" id="A0A7W3MV95"/>
<dbReference type="Proteomes" id="UP000539313">
    <property type="component" value="Unassembled WGS sequence"/>
</dbReference>
<evidence type="ECO:0000256" key="1">
    <source>
        <dbReference type="SAM" id="MobiDB-lite"/>
    </source>
</evidence>
<reference evidence="2 3" key="1">
    <citation type="submission" date="2020-08" db="EMBL/GenBank/DDBJ databases">
        <title>Sequencing the genomes of 1000 actinobacteria strains.</title>
        <authorList>
            <person name="Klenk H.-P."/>
        </authorList>
    </citation>
    <scope>NUCLEOTIDE SEQUENCE [LARGE SCALE GENOMIC DNA]</scope>
    <source>
        <strain evidence="2 3">DSM 45823</strain>
    </source>
</reference>
<accession>A0A7W3MV95</accession>
<feature type="compositionally biased region" description="Basic and acidic residues" evidence="1">
    <location>
        <begin position="1"/>
        <end position="12"/>
    </location>
</feature>
<protein>
    <recommendedName>
        <fullName evidence="4">Gas vesicle synthesis family protein</fullName>
    </recommendedName>
</protein>
<evidence type="ECO:0000313" key="2">
    <source>
        <dbReference type="EMBL" id="MBA9002511.1"/>
    </source>
</evidence>
<comment type="caution">
    <text evidence="2">The sequence shown here is derived from an EMBL/GenBank/DDBJ whole genome shotgun (WGS) entry which is preliminary data.</text>
</comment>
<name>A0A7W3MV95_9ACTN</name>
<organism evidence="2 3">
    <name type="scientific">Thermomonospora cellulosilytica</name>
    <dbReference type="NCBI Taxonomy" id="1411118"/>
    <lineage>
        <taxon>Bacteria</taxon>
        <taxon>Bacillati</taxon>
        <taxon>Actinomycetota</taxon>
        <taxon>Actinomycetes</taxon>
        <taxon>Streptosporangiales</taxon>
        <taxon>Thermomonosporaceae</taxon>
        <taxon>Thermomonospora</taxon>
    </lineage>
</organism>
<feature type="region of interest" description="Disordered" evidence="1">
    <location>
        <begin position="1"/>
        <end position="23"/>
    </location>
</feature>
<gene>
    <name evidence="2" type="ORF">HNR21_001393</name>
</gene>
<dbReference type="RefSeq" id="WP_119726602.1">
    <property type="nucleotide sequence ID" value="NZ_JACJII010000001.1"/>
</dbReference>
<dbReference type="EMBL" id="JACJII010000001">
    <property type="protein sequence ID" value="MBA9002511.1"/>
    <property type="molecule type" value="Genomic_DNA"/>
</dbReference>
<proteinExistence type="predicted"/>
<evidence type="ECO:0000313" key="3">
    <source>
        <dbReference type="Proteomes" id="UP000539313"/>
    </source>
</evidence>
<dbReference type="InterPro" id="IPR008634">
    <property type="entry name" value="Gas-vesicle_GvpO"/>
</dbReference>
<sequence>MRTEDRARTDGREDYEEEAGNGDLSVVEAARAGARQLADIISRTPEGVVSVEPVEDGWIVEVEVLEARHVPSSSDVLAIYEIELDADGALVAYRRTQRYRRGKGASREEQ</sequence>